<comment type="caution">
    <text evidence="1">The sequence shown here is derived from an EMBL/GenBank/DDBJ whole genome shotgun (WGS) entry which is preliminary data.</text>
</comment>
<dbReference type="Proteomes" id="UP001162483">
    <property type="component" value="Unassembled WGS sequence"/>
</dbReference>
<gene>
    <name evidence="1" type="ORF">SPARVUS_LOCUS4004309</name>
</gene>
<protein>
    <submittedName>
        <fullName evidence="1">Uncharacterized protein</fullName>
    </submittedName>
</protein>
<evidence type="ECO:0000313" key="1">
    <source>
        <dbReference type="EMBL" id="CAI9553204.1"/>
    </source>
</evidence>
<evidence type="ECO:0000313" key="2">
    <source>
        <dbReference type="Proteomes" id="UP001162483"/>
    </source>
</evidence>
<sequence length="54" mass="6174">MCVEAALMDTNEAAVMDTDRWHWWALKGSTHMALIGSTEIQHRRALICGMDVNW</sequence>
<keyword evidence="2" id="KW-1185">Reference proteome</keyword>
<proteinExistence type="predicted"/>
<name>A0ABN9C0E8_9NEOB</name>
<accession>A0ABN9C0E8</accession>
<dbReference type="EMBL" id="CATNWA010007033">
    <property type="protein sequence ID" value="CAI9553204.1"/>
    <property type="molecule type" value="Genomic_DNA"/>
</dbReference>
<organism evidence="1 2">
    <name type="scientific">Staurois parvus</name>
    <dbReference type="NCBI Taxonomy" id="386267"/>
    <lineage>
        <taxon>Eukaryota</taxon>
        <taxon>Metazoa</taxon>
        <taxon>Chordata</taxon>
        <taxon>Craniata</taxon>
        <taxon>Vertebrata</taxon>
        <taxon>Euteleostomi</taxon>
        <taxon>Amphibia</taxon>
        <taxon>Batrachia</taxon>
        <taxon>Anura</taxon>
        <taxon>Neobatrachia</taxon>
        <taxon>Ranoidea</taxon>
        <taxon>Ranidae</taxon>
        <taxon>Staurois</taxon>
    </lineage>
</organism>
<reference evidence="1" key="1">
    <citation type="submission" date="2023-05" db="EMBL/GenBank/DDBJ databases">
        <authorList>
            <person name="Stuckert A."/>
        </authorList>
    </citation>
    <scope>NUCLEOTIDE SEQUENCE</scope>
</reference>